<keyword evidence="2" id="KW-1185">Reference proteome</keyword>
<gene>
    <name evidence="1" type="ORF">IWW38_004154</name>
</gene>
<evidence type="ECO:0000313" key="2">
    <source>
        <dbReference type="Proteomes" id="UP001139981"/>
    </source>
</evidence>
<evidence type="ECO:0000313" key="1">
    <source>
        <dbReference type="EMBL" id="KAJ2890402.1"/>
    </source>
</evidence>
<sequence length="178" mass="18374">MQSAANTADKSSGGLAIVTGASRGIGKAIAHEFLQQGITVLGVARSFANASEASPAAANFIPCAADVTNADDVKRIIATAQDTKLPLLALVNNAGVLDPIAKLGDVEADKWRHNFEVNVVAVLTLTQQALPMLRATGGRVINVSSGAAVHAYQGWSAYCSSKAALNMLTKSMAVEEPD</sequence>
<accession>A0ACC1LZG6</accession>
<name>A0ACC1LZG6_9FUNG</name>
<dbReference type="Proteomes" id="UP001139981">
    <property type="component" value="Unassembled WGS sequence"/>
</dbReference>
<reference evidence="1" key="1">
    <citation type="submission" date="2022-07" db="EMBL/GenBank/DDBJ databases">
        <title>Phylogenomic reconstructions and comparative analyses of Kickxellomycotina fungi.</title>
        <authorList>
            <person name="Reynolds N.K."/>
            <person name="Stajich J.E."/>
            <person name="Barry K."/>
            <person name="Grigoriev I.V."/>
            <person name="Crous P."/>
            <person name="Smith M.E."/>
        </authorList>
    </citation>
    <scope>NUCLEOTIDE SEQUENCE</scope>
    <source>
        <strain evidence="1">CBS 190363</strain>
    </source>
</reference>
<feature type="non-terminal residue" evidence="1">
    <location>
        <position position="178"/>
    </location>
</feature>
<comment type="caution">
    <text evidence="1">The sequence shown here is derived from an EMBL/GenBank/DDBJ whole genome shotgun (WGS) entry which is preliminary data.</text>
</comment>
<dbReference type="EMBL" id="JANBVB010001369">
    <property type="protein sequence ID" value="KAJ2890402.1"/>
    <property type="molecule type" value="Genomic_DNA"/>
</dbReference>
<proteinExistence type="predicted"/>
<organism evidence="1 2">
    <name type="scientific">Coemansia aciculifera</name>
    <dbReference type="NCBI Taxonomy" id="417176"/>
    <lineage>
        <taxon>Eukaryota</taxon>
        <taxon>Fungi</taxon>
        <taxon>Fungi incertae sedis</taxon>
        <taxon>Zoopagomycota</taxon>
        <taxon>Kickxellomycotina</taxon>
        <taxon>Kickxellomycetes</taxon>
        <taxon>Kickxellales</taxon>
        <taxon>Kickxellaceae</taxon>
        <taxon>Coemansia</taxon>
    </lineage>
</organism>
<protein>
    <submittedName>
        <fullName evidence="1">Uncharacterized protein</fullName>
    </submittedName>
</protein>